<organism evidence="1">
    <name type="scientific">Culex pipiens</name>
    <name type="common">House mosquito</name>
    <dbReference type="NCBI Taxonomy" id="7175"/>
    <lineage>
        <taxon>Eukaryota</taxon>
        <taxon>Metazoa</taxon>
        <taxon>Ecdysozoa</taxon>
        <taxon>Arthropoda</taxon>
        <taxon>Hexapoda</taxon>
        <taxon>Insecta</taxon>
        <taxon>Pterygota</taxon>
        <taxon>Neoptera</taxon>
        <taxon>Endopterygota</taxon>
        <taxon>Diptera</taxon>
        <taxon>Nematocera</taxon>
        <taxon>Culicoidea</taxon>
        <taxon>Culicidae</taxon>
        <taxon>Culicinae</taxon>
        <taxon>Culicini</taxon>
        <taxon>Culex</taxon>
        <taxon>Culex</taxon>
    </lineage>
</organism>
<protein>
    <submittedName>
        <fullName evidence="1">(northern house mosquito) hypothetical protein</fullName>
    </submittedName>
</protein>
<sequence length="133" mass="14575">MPQSASFTLKHSGMGSSTIGSSVVGAGAWKHTAPEDLTQANDTTSKLLLPPQLFEVSLDFSHLMYLLQFFISGNLVPSFCPLQTLVLVFSFEDDGLAQTVATRANRTANFNEDFILNSCLIRFKRITDLLITS</sequence>
<name>A0A8D8P2K0_CULPI</name>
<proteinExistence type="predicted"/>
<dbReference type="AlphaFoldDB" id="A0A8D8P2K0"/>
<reference evidence="1" key="1">
    <citation type="submission" date="2021-05" db="EMBL/GenBank/DDBJ databases">
        <authorList>
            <person name="Alioto T."/>
            <person name="Alioto T."/>
            <person name="Gomez Garrido J."/>
        </authorList>
    </citation>
    <scope>NUCLEOTIDE SEQUENCE</scope>
</reference>
<dbReference type="EMBL" id="HBUE01318722">
    <property type="protein sequence ID" value="CAG6586927.1"/>
    <property type="molecule type" value="Transcribed_RNA"/>
</dbReference>
<evidence type="ECO:0000313" key="1">
    <source>
        <dbReference type="EMBL" id="CAG6586927.1"/>
    </source>
</evidence>
<accession>A0A8D8P2K0</accession>